<dbReference type="Proteomes" id="UP000011693">
    <property type="component" value="Unassembled WGS sequence"/>
</dbReference>
<dbReference type="Pfam" id="PF00248">
    <property type="entry name" value="Aldo_ket_red"/>
    <property type="match status" value="1"/>
</dbReference>
<dbReference type="RefSeq" id="WP_006166984.1">
    <property type="nucleotide sequence ID" value="NZ_AOIN01000046.1"/>
</dbReference>
<dbReference type="InterPro" id="IPR036812">
    <property type="entry name" value="NAD(P)_OxRdtase_dom_sf"/>
</dbReference>
<comment type="similarity">
    <text evidence="1">Belongs to the aldo/keto reductase family.</text>
</comment>
<dbReference type="InterPro" id="IPR020471">
    <property type="entry name" value="AKR"/>
</dbReference>
<dbReference type="SUPFAM" id="SSF51430">
    <property type="entry name" value="NAD(P)-linked oxidoreductase"/>
    <property type="match status" value="1"/>
</dbReference>
<feature type="compositionally biased region" description="Low complexity" evidence="4">
    <location>
        <begin position="1"/>
        <end position="14"/>
    </location>
</feature>
<evidence type="ECO:0000256" key="4">
    <source>
        <dbReference type="SAM" id="MobiDB-lite"/>
    </source>
</evidence>
<dbReference type="PROSITE" id="PS00062">
    <property type="entry name" value="ALDOKETO_REDUCTASE_2"/>
    <property type="match status" value="1"/>
</dbReference>
<comment type="caution">
    <text evidence="6">The sequence shown here is derived from an EMBL/GenBank/DDBJ whole genome shotgun (WGS) entry which is preliminary data.</text>
</comment>
<dbReference type="InterPro" id="IPR023210">
    <property type="entry name" value="NADP_OxRdtase_dom"/>
</dbReference>
<keyword evidence="2" id="KW-0521">NADP</keyword>
<evidence type="ECO:0000256" key="1">
    <source>
        <dbReference type="ARBA" id="ARBA00007905"/>
    </source>
</evidence>
<dbReference type="EMBL" id="AOIN01000046">
    <property type="protein sequence ID" value="ELZ01118.1"/>
    <property type="molecule type" value="Genomic_DNA"/>
</dbReference>
<dbReference type="PANTHER" id="PTHR43827">
    <property type="entry name" value="2,5-DIKETO-D-GLUCONIC ACID REDUCTASE"/>
    <property type="match status" value="1"/>
</dbReference>
<evidence type="ECO:0000313" key="7">
    <source>
        <dbReference type="Proteomes" id="UP000011693"/>
    </source>
</evidence>
<dbReference type="OrthoDB" id="275427at2157"/>
<protein>
    <submittedName>
        <fullName evidence="6">Aldo/keto reductase</fullName>
    </submittedName>
</protein>
<evidence type="ECO:0000259" key="5">
    <source>
        <dbReference type="Pfam" id="PF00248"/>
    </source>
</evidence>
<dbReference type="PRINTS" id="PR00069">
    <property type="entry name" value="ALDKETRDTASE"/>
</dbReference>
<name>M0AT44_9EURY</name>
<keyword evidence="7" id="KW-1185">Reference proteome</keyword>
<dbReference type="Gene3D" id="3.20.20.100">
    <property type="entry name" value="NADP-dependent oxidoreductase domain"/>
    <property type="match status" value="1"/>
</dbReference>
<dbReference type="PATRIC" id="fig|1227492.4.peg.1555"/>
<dbReference type="PANTHER" id="PTHR43827:SF3">
    <property type="entry name" value="NADP-DEPENDENT OXIDOREDUCTASE DOMAIN-CONTAINING PROTEIN"/>
    <property type="match status" value="1"/>
</dbReference>
<evidence type="ECO:0000256" key="2">
    <source>
        <dbReference type="ARBA" id="ARBA00022857"/>
    </source>
</evidence>
<dbReference type="PIRSF" id="PIRSF000097">
    <property type="entry name" value="AKR"/>
    <property type="match status" value="1"/>
</dbReference>
<organism evidence="6 7">
    <name type="scientific">Natrialba chahannaoensis JCM 10990</name>
    <dbReference type="NCBI Taxonomy" id="1227492"/>
    <lineage>
        <taxon>Archaea</taxon>
        <taxon>Methanobacteriati</taxon>
        <taxon>Methanobacteriota</taxon>
        <taxon>Stenosarchaea group</taxon>
        <taxon>Halobacteria</taxon>
        <taxon>Halobacteriales</taxon>
        <taxon>Natrialbaceae</taxon>
        <taxon>Natrialba</taxon>
    </lineage>
</organism>
<reference evidence="6 7" key="1">
    <citation type="journal article" date="2014" name="PLoS Genet.">
        <title>Phylogenetically driven sequencing of extremely halophilic archaea reveals strategies for static and dynamic osmo-response.</title>
        <authorList>
            <person name="Becker E.A."/>
            <person name="Seitzer P.M."/>
            <person name="Tritt A."/>
            <person name="Larsen D."/>
            <person name="Krusor M."/>
            <person name="Yao A.I."/>
            <person name="Wu D."/>
            <person name="Madern D."/>
            <person name="Eisen J.A."/>
            <person name="Darling A.E."/>
            <person name="Facciotti M.T."/>
        </authorList>
    </citation>
    <scope>NUCLEOTIDE SEQUENCE [LARGE SCALE GENOMIC DNA]</scope>
    <source>
        <strain evidence="6 7">JCM 10990</strain>
    </source>
</reference>
<dbReference type="AlphaFoldDB" id="M0AT44"/>
<evidence type="ECO:0000256" key="3">
    <source>
        <dbReference type="ARBA" id="ARBA00023002"/>
    </source>
</evidence>
<proteinExistence type="inferred from homology"/>
<feature type="domain" description="NADP-dependent oxidoreductase" evidence="5">
    <location>
        <begin position="22"/>
        <end position="253"/>
    </location>
</feature>
<evidence type="ECO:0000313" key="6">
    <source>
        <dbReference type="EMBL" id="ELZ01118.1"/>
    </source>
</evidence>
<sequence>MSSQSPPQLPQPGLGTSGHEGESCTDAVVTALKSGYRHIDTAQLYDNEEAVGRALEQADVDREEVFLATKVHPSNLAAEDVLESTRESLDRLGVDTVDLLYVHWPMGEYDAEETLPAFDEAVEEGLTRHVGVSNFTPNLLEEAVSMLDAPIVAHQIELHPELQQDELVSLGREHDVQTVAYCPIAKAEVAEIDVLQEIADNHDATPIQVALAWQYDREGVVPIPKGTGEHIHENYEAHEIELTDDDRDRIADLDAGERLVDPDDAAWNQ</sequence>
<dbReference type="PROSITE" id="PS00798">
    <property type="entry name" value="ALDOKETO_REDUCTASE_1"/>
    <property type="match status" value="1"/>
</dbReference>
<dbReference type="STRING" id="1227492.C482_07966"/>
<gene>
    <name evidence="6" type="ORF">C482_07966</name>
</gene>
<accession>M0AT44</accession>
<keyword evidence="3" id="KW-0560">Oxidoreductase</keyword>
<dbReference type="GO" id="GO:0016616">
    <property type="term" value="F:oxidoreductase activity, acting on the CH-OH group of donors, NAD or NADP as acceptor"/>
    <property type="evidence" value="ECO:0007669"/>
    <property type="project" value="UniProtKB-ARBA"/>
</dbReference>
<dbReference type="InterPro" id="IPR018170">
    <property type="entry name" value="Aldo/ket_reductase_CS"/>
</dbReference>
<feature type="region of interest" description="Disordered" evidence="4">
    <location>
        <begin position="1"/>
        <end position="22"/>
    </location>
</feature>